<keyword evidence="1" id="KW-0472">Membrane</keyword>
<feature type="signal peptide" evidence="2">
    <location>
        <begin position="1"/>
        <end position="26"/>
    </location>
</feature>
<feature type="transmembrane region" description="Helical" evidence="1">
    <location>
        <begin position="120"/>
        <end position="139"/>
    </location>
</feature>
<evidence type="ECO:0000256" key="2">
    <source>
        <dbReference type="SAM" id="SignalP"/>
    </source>
</evidence>
<reference evidence="3" key="1">
    <citation type="submission" date="2022-08" db="EMBL/GenBank/DDBJ databases">
        <title>Novel sulfate-reducing endosymbionts in the free-living metamonad Anaeramoeba.</title>
        <authorList>
            <person name="Jerlstrom-Hultqvist J."/>
            <person name="Cepicka I."/>
            <person name="Gallot-Lavallee L."/>
            <person name="Salas-Leiva D."/>
            <person name="Curtis B.A."/>
            <person name="Zahonova K."/>
            <person name="Pipaliya S."/>
            <person name="Dacks J."/>
            <person name="Roger A.J."/>
        </authorList>
    </citation>
    <scope>NUCLEOTIDE SEQUENCE</scope>
    <source>
        <strain evidence="3">Schooner1</strain>
    </source>
</reference>
<dbReference type="Proteomes" id="UP001150062">
    <property type="component" value="Unassembled WGS sequence"/>
</dbReference>
<dbReference type="EMBL" id="JAOAOG010000023">
    <property type="protein sequence ID" value="KAJ6254334.1"/>
    <property type="molecule type" value="Genomic_DNA"/>
</dbReference>
<feature type="transmembrane region" description="Helical" evidence="1">
    <location>
        <begin position="76"/>
        <end position="99"/>
    </location>
</feature>
<proteinExistence type="predicted"/>
<accession>A0ABQ8ZBW1</accession>
<evidence type="ECO:0000313" key="3">
    <source>
        <dbReference type="EMBL" id="KAJ6254334.1"/>
    </source>
</evidence>
<protein>
    <submittedName>
        <fullName evidence="3">Uncharacterized protein</fullName>
    </submittedName>
</protein>
<sequence>MKSPNFFFSFLILALTFFLLQTNTLTQRTLQDIDFENHFFKGLGDPIADSRSKRWGYETYDMSDSDYKKRIGYSHLVGLIPAGVLILILFVFIIWYFAVYKRNLKPLNEYPKSLKKGIKSFLICTLISSLFFYVVAMVIEIEFHADIILALKHHDNGIKDITGDRETFLERYNIYINDDELKISESISESETYAEDEIGWVRSQTNFRNYFSYFIIGFTFLFWVICKSFEFYVFSSQTLTFFVRLWETKQNQTNQIKTKQNKTKPHNTISKYY</sequence>
<keyword evidence="4" id="KW-1185">Reference proteome</keyword>
<comment type="caution">
    <text evidence="3">The sequence shown here is derived from an EMBL/GenBank/DDBJ whole genome shotgun (WGS) entry which is preliminary data.</text>
</comment>
<keyword evidence="1" id="KW-0812">Transmembrane</keyword>
<evidence type="ECO:0000256" key="1">
    <source>
        <dbReference type="SAM" id="Phobius"/>
    </source>
</evidence>
<gene>
    <name evidence="3" type="ORF">M0813_12524</name>
</gene>
<feature type="chain" id="PRO_5046771745" evidence="2">
    <location>
        <begin position="27"/>
        <end position="273"/>
    </location>
</feature>
<feature type="transmembrane region" description="Helical" evidence="1">
    <location>
        <begin position="210"/>
        <end position="234"/>
    </location>
</feature>
<keyword evidence="1" id="KW-1133">Transmembrane helix</keyword>
<keyword evidence="2" id="KW-0732">Signal</keyword>
<evidence type="ECO:0000313" key="4">
    <source>
        <dbReference type="Proteomes" id="UP001150062"/>
    </source>
</evidence>
<organism evidence="3 4">
    <name type="scientific">Anaeramoeba flamelloides</name>
    <dbReference type="NCBI Taxonomy" id="1746091"/>
    <lineage>
        <taxon>Eukaryota</taxon>
        <taxon>Metamonada</taxon>
        <taxon>Anaeramoebidae</taxon>
        <taxon>Anaeramoeba</taxon>
    </lineage>
</organism>
<name>A0ABQ8ZBW1_9EUKA</name>